<dbReference type="GeneID" id="42304003"/>
<dbReference type="Proteomes" id="UP000182836">
    <property type="component" value="Unassembled WGS sequence"/>
</dbReference>
<dbReference type="OrthoDB" id="9777884at2"/>
<evidence type="ECO:0000313" key="6">
    <source>
        <dbReference type="Proteomes" id="UP000037269"/>
    </source>
</evidence>
<dbReference type="STRING" id="47500.AF333_02095"/>
<dbReference type="InterPro" id="IPR006016">
    <property type="entry name" value="UspA"/>
</dbReference>
<feature type="domain" description="UspA" evidence="3">
    <location>
        <begin position="1"/>
        <end position="138"/>
    </location>
</feature>
<evidence type="ECO:0000313" key="7">
    <source>
        <dbReference type="Proteomes" id="UP000182836"/>
    </source>
</evidence>
<evidence type="ECO:0000313" key="4">
    <source>
        <dbReference type="EMBL" id="KON94458.1"/>
    </source>
</evidence>
<dbReference type="AlphaFoldDB" id="A0A0D1XS58"/>
<evidence type="ECO:0000313" key="5">
    <source>
        <dbReference type="EMBL" id="SDK41795.1"/>
    </source>
</evidence>
<accession>A0A0D1XS58</accession>
<organism evidence="4 6">
    <name type="scientific">Aneurinibacillus migulanus</name>
    <name type="common">Bacillus migulanus</name>
    <dbReference type="NCBI Taxonomy" id="47500"/>
    <lineage>
        <taxon>Bacteria</taxon>
        <taxon>Bacillati</taxon>
        <taxon>Bacillota</taxon>
        <taxon>Bacilli</taxon>
        <taxon>Bacillales</taxon>
        <taxon>Paenibacillaceae</taxon>
        <taxon>Aneurinibacillus group</taxon>
        <taxon>Aneurinibacillus</taxon>
    </lineage>
</organism>
<gene>
    <name evidence="4" type="ORF">AF333_02095</name>
    <name evidence="5" type="ORF">SAMN04487909_15413</name>
</gene>
<reference evidence="5 7" key="2">
    <citation type="submission" date="2016-10" db="EMBL/GenBank/DDBJ databases">
        <authorList>
            <person name="de Groot N.N."/>
        </authorList>
    </citation>
    <scope>NUCLEOTIDE SEQUENCE [LARGE SCALE GENOMIC DNA]</scope>
    <source>
        <strain evidence="5 7">DSM 2895</strain>
    </source>
</reference>
<dbReference type="PIRSF" id="PIRSF006276">
    <property type="entry name" value="UspA"/>
    <property type="match status" value="1"/>
</dbReference>
<dbReference type="PANTHER" id="PTHR46268:SF6">
    <property type="entry name" value="UNIVERSAL STRESS PROTEIN UP12"/>
    <property type="match status" value="1"/>
</dbReference>
<keyword evidence="2" id="KW-0963">Cytoplasm</keyword>
<dbReference type="Proteomes" id="UP000037269">
    <property type="component" value="Unassembled WGS sequence"/>
</dbReference>
<dbReference type="EMBL" id="FNED01000054">
    <property type="protein sequence ID" value="SDK41795.1"/>
    <property type="molecule type" value="Genomic_DNA"/>
</dbReference>
<dbReference type="GO" id="GO:0005737">
    <property type="term" value="C:cytoplasm"/>
    <property type="evidence" value="ECO:0007669"/>
    <property type="project" value="UniProtKB-SubCell"/>
</dbReference>
<dbReference type="PANTHER" id="PTHR46268">
    <property type="entry name" value="STRESS RESPONSE PROTEIN NHAX"/>
    <property type="match status" value="1"/>
</dbReference>
<name>A0A0D1XS58_ANEMI</name>
<dbReference type="Pfam" id="PF00582">
    <property type="entry name" value="Usp"/>
    <property type="match status" value="1"/>
</dbReference>
<dbReference type="SUPFAM" id="SSF52402">
    <property type="entry name" value="Adenine nucleotide alpha hydrolases-like"/>
    <property type="match status" value="1"/>
</dbReference>
<keyword evidence="6" id="KW-1185">Reference proteome</keyword>
<dbReference type="PATRIC" id="fig|47500.8.peg.532"/>
<dbReference type="RefSeq" id="WP_043066509.1">
    <property type="nucleotide sequence ID" value="NZ_BJOA01000205.1"/>
</dbReference>
<evidence type="ECO:0000256" key="2">
    <source>
        <dbReference type="PIRNR" id="PIRNR006276"/>
    </source>
</evidence>
<evidence type="ECO:0000256" key="1">
    <source>
        <dbReference type="ARBA" id="ARBA00008791"/>
    </source>
</evidence>
<dbReference type="InterPro" id="IPR014729">
    <property type="entry name" value="Rossmann-like_a/b/a_fold"/>
</dbReference>
<dbReference type="CDD" id="cd00293">
    <property type="entry name" value="USP-like"/>
    <property type="match status" value="1"/>
</dbReference>
<protein>
    <recommendedName>
        <fullName evidence="2">Universal stress protein</fullName>
    </recommendedName>
</protein>
<evidence type="ECO:0000259" key="3">
    <source>
        <dbReference type="Pfam" id="PF00582"/>
    </source>
</evidence>
<dbReference type="EMBL" id="LGUG01000004">
    <property type="protein sequence ID" value="KON94458.1"/>
    <property type="molecule type" value="Genomic_DNA"/>
</dbReference>
<comment type="similarity">
    <text evidence="1 2">Belongs to the universal stress protein A family.</text>
</comment>
<reference evidence="4 6" key="1">
    <citation type="submission" date="2015-07" db="EMBL/GenBank/DDBJ databases">
        <title>Fjat-14205 dsm 2895.</title>
        <authorList>
            <person name="Liu B."/>
            <person name="Wang J."/>
            <person name="Zhu Y."/>
            <person name="Liu G."/>
            <person name="Chen Q."/>
            <person name="Chen Z."/>
            <person name="Lan J."/>
            <person name="Che J."/>
            <person name="Ge C."/>
            <person name="Shi H."/>
            <person name="Pan Z."/>
            <person name="Liu X."/>
        </authorList>
    </citation>
    <scope>NUCLEOTIDE SEQUENCE [LARGE SCALE GENOMIC DNA]</scope>
    <source>
        <strain evidence="4 6">DSM 2895</strain>
    </source>
</reference>
<sequence length="138" mass="15152">MYHHILLAYDGSEHAKRAAEKAAEIADQFKTAVTVVTAYPKSPSHILGAKPITEEEMEAYWEEKATEIADLFLNHGVSFSKVVRAEDPKSLILDTAEELDVDLIILGSRGLSNYARLMLGGVSQAITQHAECDVLVVK</sequence>
<dbReference type="InterPro" id="IPR006015">
    <property type="entry name" value="Universal_stress_UspA"/>
</dbReference>
<comment type="subcellular location">
    <subcellularLocation>
        <location evidence="2">Cytoplasm</location>
    </subcellularLocation>
</comment>
<proteinExistence type="inferred from homology"/>
<dbReference type="PRINTS" id="PR01438">
    <property type="entry name" value="UNVRSLSTRESS"/>
</dbReference>
<dbReference type="Gene3D" id="3.40.50.620">
    <property type="entry name" value="HUPs"/>
    <property type="match status" value="1"/>
</dbReference>